<organism evidence="12 13">
    <name type="scientific">Brevibacterium senegalense</name>
    <dbReference type="NCBI Taxonomy" id="1033736"/>
    <lineage>
        <taxon>Bacteria</taxon>
        <taxon>Bacillati</taxon>
        <taxon>Actinomycetota</taxon>
        <taxon>Actinomycetes</taxon>
        <taxon>Micrococcales</taxon>
        <taxon>Brevibacteriaceae</taxon>
        <taxon>Brevibacterium</taxon>
    </lineage>
</organism>
<dbReference type="InterPro" id="IPR014013">
    <property type="entry name" value="Helic_SF1/SF2_ATP-bd_DinG/Rad3"/>
</dbReference>
<dbReference type="PROSITE" id="PS51193">
    <property type="entry name" value="HELICASE_ATP_BIND_2"/>
    <property type="match status" value="1"/>
</dbReference>
<dbReference type="GO" id="GO:0003676">
    <property type="term" value="F:nucleic acid binding"/>
    <property type="evidence" value="ECO:0007669"/>
    <property type="project" value="InterPro"/>
</dbReference>
<evidence type="ECO:0000256" key="10">
    <source>
        <dbReference type="ARBA" id="ARBA00079061"/>
    </source>
</evidence>
<dbReference type="PANTHER" id="PTHR11472:SF34">
    <property type="entry name" value="REGULATOR OF TELOMERE ELONGATION HELICASE 1"/>
    <property type="match status" value="1"/>
</dbReference>
<evidence type="ECO:0000256" key="1">
    <source>
        <dbReference type="ARBA" id="ARBA00001966"/>
    </source>
</evidence>
<dbReference type="GO" id="GO:0006139">
    <property type="term" value="P:nucleobase-containing compound metabolic process"/>
    <property type="evidence" value="ECO:0007669"/>
    <property type="project" value="InterPro"/>
</dbReference>
<dbReference type="Pfam" id="PF13307">
    <property type="entry name" value="Helicase_C_2"/>
    <property type="match status" value="1"/>
</dbReference>
<dbReference type="InterPro" id="IPR045028">
    <property type="entry name" value="DinG/Rad3-like"/>
</dbReference>
<gene>
    <name evidence="12" type="ORF">K8V08_07195</name>
</gene>
<dbReference type="Proteomes" id="UP000784435">
    <property type="component" value="Unassembled WGS sequence"/>
</dbReference>
<dbReference type="InterPro" id="IPR027417">
    <property type="entry name" value="P-loop_NTPase"/>
</dbReference>
<keyword evidence="5" id="KW-0067">ATP-binding</keyword>
<dbReference type="InterPro" id="IPR002464">
    <property type="entry name" value="DNA/RNA_helicase_DEAH_CS"/>
</dbReference>
<evidence type="ECO:0000256" key="5">
    <source>
        <dbReference type="ARBA" id="ARBA00022840"/>
    </source>
</evidence>
<dbReference type="SMART" id="SM00487">
    <property type="entry name" value="DEXDc"/>
    <property type="match status" value="1"/>
</dbReference>
<comment type="cofactor">
    <cofactor evidence="1">
        <name>[4Fe-4S] cluster</name>
        <dbReference type="ChEBI" id="CHEBI:49883"/>
    </cofactor>
</comment>
<dbReference type="Gene3D" id="3.40.50.300">
    <property type="entry name" value="P-loop containing nucleotide triphosphate hydrolases"/>
    <property type="match status" value="2"/>
</dbReference>
<evidence type="ECO:0000256" key="4">
    <source>
        <dbReference type="ARBA" id="ARBA00022806"/>
    </source>
</evidence>
<evidence type="ECO:0000259" key="11">
    <source>
        <dbReference type="PROSITE" id="PS51193"/>
    </source>
</evidence>
<dbReference type="AlphaFoldDB" id="A0A921MDS3"/>
<protein>
    <recommendedName>
        <fullName evidence="9">ATP-dependent helicase DinG</fullName>
        <ecNumber evidence="7">5.6.2.3</ecNumber>
    </recommendedName>
    <alternativeName>
        <fullName evidence="10">DNA 5'-3' helicase DinG</fullName>
    </alternativeName>
</protein>
<dbReference type="FunFam" id="3.40.50.300:FF:000437">
    <property type="entry name" value="ATP-dependent DNA helicase DinG"/>
    <property type="match status" value="1"/>
</dbReference>
<dbReference type="PROSITE" id="PS00690">
    <property type="entry name" value="DEAH_ATP_HELICASE"/>
    <property type="match status" value="1"/>
</dbReference>
<evidence type="ECO:0000313" key="12">
    <source>
        <dbReference type="EMBL" id="HJG80182.1"/>
    </source>
</evidence>
<evidence type="ECO:0000256" key="9">
    <source>
        <dbReference type="ARBA" id="ARBA00073590"/>
    </source>
</evidence>
<dbReference type="EC" id="5.6.2.3" evidence="7"/>
<dbReference type="InterPro" id="IPR014001">
    <property type="entry name" value="Helicase_ATP-bd"/>
</dbReference>
<comment type="similarity">
    <text evidence="6">Belongs to the helicase family. DinG subfamily.</text>
</comment>
<evidence type="ECO:0000313" key="13">
    <source>
        <dbReference type="Proteomes" id="UP000784435"/>
    </source>
</evidence>
<accession>A0A921MDS3</accession>
<reference evidence="12" key="2">
    <citation type="submission" date="2021-09" db="EMBL/GenBank/DDBJ databases">
        <authorList>
            <person name="Gilroy R."/>
        </authorList>
    </citation>
    <scope>NUCLEOTIDE SEQUENCE</scope>
    <source>
        <strain evidence="12">ChiGjej5B5-7349</strain>
    </source>
</reference>
<dbReference type="SUPFAM" id="SSF52540">
    <property type="entry name" value="P-loop containing nucleoside triphosphate hydrolases"/>
    <property type="match status" value="1"/>
</dbReference>
<dbReference type="InterPro" id="IPR006555">
    <property type="entry name" value="ATP-dep_Helicase_C"/>
</dbReference>
<name>A0A921MDS3_9MICO</name>
<dbReference type="SMART" id="SM00491">
    <property type="entry name" value="HELICc2"/>
    <property type="match status" value="1"/>
</dbReference>
<feature type="domain" description="Helicase ATP-binding" evidence="11">
    <location>
        <begin position="9"/>
        <end position="299"/>
    </location>
</feature>
<dbReference type="GO" id="GO:0043139">
    <property type="term" value="F:5'-3' DNA helicase activity"/>
    <property type="evidence" value="ECO:0007669"/>
    <property type="project" value="UniProtKB-EC"/>
</dbReference>
<dbReference type="GO" id="GO:0005524">
    <property type="term" value="F:ATP binding"/>
    <property type="evidence" value="ECO:0007669"/>
    <property type="project" value="UniProtKB-KW"/>
</dbReference>
<keyword evidence="3" id="KW-0378">Hydrolase</keyword>
<dbReference type="GO" id="GO:0016818">
    <property type="term" value="F:hydrolase activity, acting on acid anhydrides, in phosphorus-containing anhydrides"/>
    <property type="evidence" value="ECO:0007669"/>
    <property type="project" value="InterPro"/>
</dbReference>
<comment type="caution">
    <text evidence="12">The sequence shown here is derived from an EMBL/GenBank/DDBJ whole genome shotgun (WGS) entry which is preliminary data.</text>
</comment>
<keyword evidence="2" id="KW-0547">Nucleotide-binding</keyword>
<keyword evidence="4 12" id="KW-0347">Helicase</keyword>
<dbReference type="InterPro" id="IPR011545">
    <property type="entry name" value="DEAD/DEAH_box_helicase_dom"/>
</dbReference>
<comment type="catalytic activity">
    <reaction evidence="8">
        <text>ATP + H2O = ADP + phosphate + H(+)</text>
        <dbReference type="Rhea" id="RHEA:13065"/>
        <dbReference type="ChEBI" id="CHEBI:15377"/>
        <dbReference type="ChEBI" id="CHEBI:15378"/>
        <dbReference type="ChEBI" id="CHEBI:30616"/>
        <dbReference type="ChEBI" id="CHEBI:43474"/>
        <dbReference type="ChEBI" id="CHEBI:456216"/>
        <dbReference type="EC" id="5.6.2.3"/>
    </reaction>
</comment>
<dbReference type="EMBL" id="DYUK01000153">
    <property type="protein sequence ID" value="HJG80182.1"/>
    <property type="molecule type" value="Genomic_DNA"/>
</dbReference>
<dbReference type="PANTHER" id="PTHR11472">
    <property type="entry name" value="DNA REPAIR DEAD HELICASE RAD3/XP-D SUBFAMILY MEMBER"/>
    <property type="match status" value="1"/>
</dbReference>
<evidence type="ECO:0000256" key="7">
    <source>
        <dbReference type="ARBA" id="ARBA00044969"/>
    </source>
</evidence>
<evidence type="ECO:0000256" key="6">
    <source>
        <dbReference type="ARBA" id="ARBA00038058"/>
    </source>
</evidence>
<evidence type="ECO:0000256" key="2">
    <source>
        <dbReference type="ARBA" id="ARBA00022741"/>
    </source>
</evidence>
<evidence type="ECO:0000256" key="8">
    <source>
        <dbReference type="ARBA" id="ARBA00048954"/>
    </source>
</evidence>
<evidence type="ECO:0000256" key="3">
    <source>
        <dbReference type="ARBA" id="ARBA00022801"/>
    </source>
</evidence>
<dbReference type="Pfam" id="PF00270">
    <property type="entry name" value="DEAD"/>
    <property type="match status" value="1"/>
</dbReference>
<proteinExistence type="inferred from homology"/>
<sequence>MSGVGPLLEAAVAAVGGTEREGQTTMAAAVASALDGGSHLLVQAGTGTGKSLAYLVPALDHATRTGDRVIVSTATLALQAQIVDRDLPRLIRAIKGDLTRRPSAAVLKGRRNYVCRHKLDGGFPDDEAGLLFDFGADQTASRPPAERGPSQLGEEITRIRSWVRTTETGDRDDLVPGVSDRAWSQVSVNAFDCLGSKCPAFEECFAEIAKIRAGGADVVVTNHALLAIDAFGDHAVLPEHSAVIIDEAHELRDRVTNALTGSLTGAMIDHAASAVRRTGLVQDGVIGLLETAGAALVKALDAAEEGLLTRWPQALASAVVQVRDAARQLIADLGTGSGEAEPDAGRQLARARALEVFDVATRISDEADNDVAWVTRSTFRERTTTSLVVAPLSVAGTMRSGIFEKSTVVATSATLALGGRFDAVAGALGLAGPDAPRYDAIDVGSPFDYSAQGILYVASHLPRPGRSGASAEALDELEELLRASGGGALGLFSSRAAAQVAAEEMRRRTDLPILSQGEDGLSSLVKRFGADDEACLFGTLSLWQGVDVPGRTCRLVVIDRIPFPRPDDPLVRARTESAQRAGANGFMSVSASHAALLLAQGAGRLIRSTGDRGVVAVLDERLRTARYGGFLAASLPPMWRTEDPALVRGALERLRDADA</sequence>
<reference evidence="12" key="1">
    <citation type="journal article" date="2021" name="PeerJ">
        <title>Extensive microbial diversity within the chicken gut microbiome revealed by metagenomics and culture.</title>
        <authorList>
            <person name="Gilroy R."/>
            <person name="Ravi A."/>
            <person name="Getino M."/>
            <person name="Pursley I."/>
            <person name="Horton D.L."/>
            <person name="Alikhan N.F."/>
            <person name="Baker D."/>
            <person name="Gharbi K."/>
            <person name="Hall N."/>
            <person name="Watson M."/>
            <person name="Adriaenssens E.M."/>
            <person name="Foster-Nyarko E."/>
            <person name="Jarju S."/>
            <person name="Secka A."/>
            <person name="Antonio M."/>
            <person name="Oren A."/>
            <person name="Chaudhuri R.R."/>
            <person name="La Ragione R."/>
            <person name="Hildebrand F."/>
            <person name="Pallen M.J."/>
        </authorList>
    </citation>
    <scope>NUCLEOTIDE SEQUENCE</scope>
    <source>
        <strain evidence="12">ChiGjej5B5-7349</strain>
    </source>
</reference>